<keyword evidence="2 3" id="KW-0238">DNA-binding</keyword>
<feature type="compositionally biased region" description="Acidic residues" evidence="4">
    <location>
        <begin position="222"/>
        <end position="236"/>
    </location>
</feature>
<gene>
    <name evidence="6" type="ORF">E3N88_00765</name>
</gene>
<proteinExistence type="predicted"/>
<evidence type="ECO:0000313" key="6">
    <source>
        <dbReference type="EMBL" id="KAD7477629.1"/>
    </source>
</evidence>
<evidence type="ECO:0000256" key="3">
    <source>
        <dbReference type="RuleBase" id="RU000682"/>
    </source>
</evidence>
<evidence type="ECO:0000256" key="4">
    <source>
        <dbReference type="SAM" id="MobiDB-lite"/>
    </source>
</evidence>
<dbReference type="AlphaFoldDB" id="A0A5N6PZ27"/>
<dbReference type="PROSITE" id="PS50071">
    <property type="entry name" value="HOMEOBOX_2"/>
    <property type="match status" value="1"/>
</dbReference>
<sequence>MDCDSLANKNPKIKRSYGRALRLLLSTLLEREIIFGYLKTVASIEFGNDDCAIVIDIFAFPLLQKNKDDVKIAKPQEVHADEHKALPEKKPKRIVKTPAQVAALEDFYNEHKYPTEMMKVELAESIGLTEKQVSGWFCHRRLKDKKQPIDEVGLHGKQDWSSGVIQDRGSGLRQDSCGSTKQGDNKHYDLKEVESRRFTTESLLPIEIQFDHGSQHNSIMGMDDDDDDDHDDDDDTSSGSSSPLNDDFRSQNVDHIATLTTKYPTHNDLKSVKGRTGPSGYLKVKGQLENAAITAVKRQLGRNYKEDGPPLGIEFEPLPPGAFENPVNQSYYVGDHSAPHPLDGSRAFQLPNGSKMHERYNPKSYDPMDLDGLAGLEIKHASKHHEKSRYKSAPPISKHNRNPLFERRLQMEVNVDSAGEASVHNNQFETRMKHGPGVNRRPDSLSNHHLIDHGKNFDNKQAENYTRSGPSKVNYRGCVEPLTSDLTYKCGETLQVDDRGFSRKAPKDDEFDRERRGIDEYSKLISPKIYPGNEMRVAKRNRDDFMHQVYPRKETFVDFPPITNKTKRSTARMTSNFSDDETAETTSSGFMVVAILGLVCNMIKRHIISWEQEHEFVKKQGPLM</sequence>
<evidence type="ECO:0000256" key="1">
    <source>
        <dbReference type="ARBA" id="ARBA00004123"/>
    </source>
</evidence>
<name>A0A5N6PZ27_9ASTR</name>
<keyword evidence="7" id="KW-1185">Reference proteome</keyword>
<accession>A0A5N6PZ27</accession>
<feature type="DNA-binding region" description="Homeobox" evidence="2">
    <location>
        <begin position="89"/>
        <end position="148"/>
    </location>
</feature>
<comment type="subcellular location">
    <subcellularLocation>
        <location evidence="1 2 3">Nucleus</location>
    </subcellularLocation>
</comment>
<dbReference type="SUPFAM" id="SSF46689">
    <property type="entry name" value="Homeodomain-like"/>
    <property type="match status" value="1"/>
</dbReference>
<dbReference type="GO" id="GO:0003677">
    <property type="term" value="F:DNA binding"/>
    <property type="evidence" value="ECO:0007669"/>
    <property type="project" value="UniProtKB-UniRule"/>
</dbReference>
<feature type="region of interest" description="Disordered" evidence="4">
    <location>
        <begin position="212"/>
        <end position="250"/>
    </location>
</feature>
<dbReference type="Pfam" id="PF00046">
    <property type="entry name" value="Homeodomain"/>
    <property type="match status" value="1"/>
</dbReference>
<dbReference type="InterPro" id="IPR001356">
    <property type="entry name" value="HD"/>
</dbReference>
<comment type="caution">
    <text evidence="6">The sequence shown here is derived from an EMBL/GenBank/DDBJ whole genome shotgun (WGS) entry which is preliminary data.</text>
</comment>
<feature type="region of interest" description="Disordered" evidence="4">
    <location>
        <begin position="160"/>
        <end position="189"/>
    </location>
</feature>
<protein>
    <recommendedName>
        <fullName evidence="5">Homeobox domain-containing protein</fullName>
    </recommendedName>
</protein>
<dbReference type="InterPro" id="IPR009057">
    <property type="entry name" value="Homeodomain-like_sf"/>
</dbReference>
<dbReference type="GO" id="GO:0005634">
    <property type="term" value="C:nucleus"/>
    <property type="evidence" value="ECO:0007669"/>
    <property type="project" value="UniProtKB-SubCell"/>
</dbReference>
<keyword evidence="2 3" id="KW-0371">Homeobox</keyword>
<dbReference type="PANTHER" id="PTHR47713">
    <property type="entry name" value="HOMEODOMAIN-LIKE SUPERFAMILY PROTEIN"/>
    <property type="match status" value="1"/>
</dbReference>
<dbReference type="Gene3D" id="1.10.10.60">
    <property type="entry name" value="Homeodomain-like"/>
    <property type="match status" value="1"/>
</dbReference>
<feature type="domain" description="Homeobox" evidence="5">
    <location>
        <begin position="87"/>
        <end position="147"/>
    </location>
</feature>
<dbReference type="PANTHER" id="PTHR47713:SF2">
    <property type="entry name" value="HOMEODOMAIN-LIKE SUPERFAMILY PROTEIN"/>
    <property type="match status" value="1"/>
</dbReference>
<organism evidence="6 7">
    <name type="scientific">Mikania micrantha</name>
    <name type="common">bitter vine</name>
    <dbReference type="NCBI Taxonomy" id="192012"/>
    <lineage>
        <taxon>Eukaryota</taxon>
        <taxon>Viridiplantae</taxon>
        <taxon>Streptophyta</taxon>
        <taxon>Embryophyta</taxon>
        <taxon>Tracheophyta</taxon>
        <taxon>Spermatophyta</taxon>
        <taxon>Magnoliopsida</taxon>
        <taxon>eudicotyledons</taxon>
        <taxon>Gunneridae</taxon>
        <taxon>Pentapetalae</taxon>
        <taxon>asterids</taxon>
        <taxon>campanulids</taxon>
        <taxon>Asterales</taxon>
        <taxon>Asteraceae</taxon>
        <taxon>Asteroideae</taxon>
        <taxon>Heliantheae alliance</taxon>
        <taxon>Eupatorieae</taxon>
        <taxon>Mikania</taxon>
    </lineage>
</organism>
<dbReference type="OrthoDB" id="6159439at2759"/>
<keyword evidence="2 3" id="KW-0539">Nucleus</keyword>
<evidence type="ECO:0000259" key="5">
    <source>
        <dbReference type="PROSITE" id="PS50071"/>
    </source>
</evidence>
<evidence type="ECO:0000256" key="2">
    <source>
        <dbReference type="PROSITE-ProRule" id="PRU00108"/>
    </source>
</evidence>
<reference evidence="6 7" key="1">
    <citation type="submission" date="2019-05" db="EMBL/GenBank/DDBJ databases">
        <title>Mikania micrantha, genome provides insights into the molecular mechanism of rapid growth.</title>
        <authorList>
            <person name="Liu B."/>
        </authorList>
    </citation>
    <scope>NUCLEOTIDE SEQUENCE [LARGE SCALE GENOMIC DNA]</scope>
    <source>
        <strain evidence="6">NLD-2019</strain>
        <tissue evidence="6">Leaf</tissue>
    </source>
</reference>
<dbReference type="Proteomes" id="UP000326396">
    <property type="component" value="Linkage Group LG1"/>
</dbReference>
<dbReference type="CDD" id="cd00086">
    <property type="entry name" value="homeodomain"/>
    <property type="match status" value="1"/>
</dbReference>
<dbReference type="EMBL" id="SZYD01000001">
    <property type="protein sequence ID" value="KAD7477629.1"/>
    <property type="molecule type" value="Genomic_DNA"/>
</dbReference>
<dbReference type="SMART" id="SM00389">
    <property type="entry name" value="HOX"/>
    <property type="match status" value="1"/>
</dbReference>
<evidence type="ECO:0000313" key="7">
    <source>
        <dbReference type="Proteomes" id="UP000326396"/>
    </source>
</evidence>